<evidence type="ECO:0000313" key="4">
    <source>
        <dbReference type="Proteomes" id="UP000237144"/>
    </source>
</evidence>
<proteinExistence type="predicted"/>
<gene>
    <name evidence="3" type="ORF">BMF94_1051</name>
</gene>
<organism evidence="3 4">
    <name type="scientific">Rhodotorula taiwanensis</name>
    <dbReference type="NCBI Taxonomy" id="741276"/>
    <lineage>
        <taxon>Eukaryota</taxon>
        <taxon>Fungi</taxon>
        <taxon>Dikarya</taxon>
        <taxon>Basidiomycota</taxon>
        <taxon>Pucciniomycotina</taxon>
        <taxon>Microbotryomycetes</taxon>
        <taxon>Sporidiobolales</taxon>
        <taxon>Sporidiobolaceae</taxon>
        <taxon>Rhodotorula</taxon>
    </lineage>
</organism>
<evidence type="ECO:0000313" key="3">
    <source>
        <dbReference type="EMBL" id="POY75967.1"/>
    </source>
</evidence>
<feature type="region of interest" description="Disordered" evidence="1">
    <location>
        <begin position="34"/>
        <end position="58"/>
    </location>
</feature>
<dbReference type="EMBL" id="PJQD01000009">
    <property type="protein sequence ID" value="POY75967.1"/>
    <property type="molecule type" value="Genomic_DNA"/>
</dbReference>
<reference evidence="3 4" key="1">
    <citation type="journal article" date="2018" name="Front. Microbiol.">
        <title>Prospects for Fungal Bioremediation of Acidic Radioactive Waste Sites: Characterization and Genome Sequence of Rhodotorula taiwanensis MD1149.</title>
        <authorList>
            <person name="Tkavc R."/>
            <person name="Matrosova V.Y."/>
            <person name="Grichenko O.E."/>
            <person name="Gostincar C."/>
            <person name="Volpe R.P."/>
            <person name="Klimenkova P."/>
            <person name="Gaidamakova E.K."/>
            <person name="Zhou C.E."/>
            <person name="Stewart B.J."/>
            <person name="Lyman M.G."/>
            <person name="Malfatti S.A."/>
            <person name="Rubinfeld B."/>
            <person name="Courtot M."/>
            <person name="Singh J."/>
            <person name="Dalgard C.L."/>
            <person name="Hamilton T."/>
            <person name="Frey K.G."/>
            <person name="Gunde-Cimerman N."/>
            <person name="Dugan L."/>
            <person name="Daly M.J."/>
        </authorList>
    </citation>
    <scope>NUCLEOTIDE SEQUENCE [LARGE SCALE GENOMIC DNA]</scope>
    <source>
        <strain evidence="3 4">MD1149</strain>
    </source>
</reference>
<comment type="caution">
    <text evidence="3">The sequence shown here is derived from an EMBL/GenBank/DDBJ whole genome shotgun (WGS) entry which is preliminary data.</text>
</comment>
<dbReference type="STRING" id="741276.A0A2S5BGS7"/>
<dbReference type="OrthoDB" id="425925at2759"/>
<keyword evidence="2" id="KW-0732">Signal</keyword>
<feature type="signal peptide" evidence="2">
    <location>
        <begin position="1"/>
        <end position="20"/>
    </location>
</feature>
<evidence type="ECO:0000256" key="1">
    <source>
        <dbReference type="SAM" id="MobiDB-lite"/>
    </source>
</evidence>
<sequence length="261" mass="28933">MQSIVIAYTALALASSAILAVPTGSDSASLNLVEPSPSHLDSAEAGPSAALRNKHKHKGERYSNKVLLFRHGEKRSDSSIGLSVKGKKRAQCLRNKLGKSSRHNIGLILAEAYNPDTGKRRRPYDTVKGLAHDLGLKVDLSCEVDDFKCVSERVAEYAHHGGTGDIAICWKHSYLHKIARELGAKETKPYPDDRFDLIWTLTHRRIVHKESEQCPGLDAPLRHDPDLEIDNVGNDDELPELLEEYLVDNSPQIEFGLNDLD</sequence>
<dbReference type="AlphaFoldDB" id="A0A2S5BGS7"/>
<dbReference type="Proteomes" id="UP000237144">
    <property type="component" value="Unassembled WGS sequence"/>
</dbReference>
<name>A0A2S5BGS7_9BASI</name>
<feature type="chain" id="PRO_5015552961" description="Phosphoglycerate mutase family protein" evidence="2">
    <location>
        <begin position="21"/>
        <end position="261"/>
    </location>
</feature>
<accession>A0A2S5BGS7</accession>
<evidence type="ECO:0008006" key="5">
    <source>
        <dbReference type="Google" id="ProtNLM"/>
    </source>
</evidence>
<evidence type="ECO:0000256" key="2">
    <source>
        <dbReference type="SAM" id="SignalP"/>
    </source>
</evidence>
<protein>
    <recommendedName>
        <fullName evidence="5">Phosphoglycerate mutase family protein</fullName>
    </recommendedName>
</protein>
<keyword evidence="4" id="KW-1185">Reference proteome</keyword>